<dbReference type="PROSITE" id="PS50055">
    <property type="entry name" value="TYR_PHOSPHATASE_PTP"/>
    <property type="match status" value="1"/>
</dbReference>
<dbReference type="AlphaFoldDB" id="A0A8J2PFB0"/>
<proteinExistence type="predicted"/>
<accession>A0A8J2PFB0</accession>
<dbReference type="OrthoDB" id="6022401at2759"/>
<feature type="non-terminal residue" evidence="2">
    <location>
        <position position="1"/>
    </location>
</feature>
<dbReference type="Proteomes" id="UP000708208">
    <property type="component" value="Unassembled WGS sequence"/>
</dbReference>
<dbReference type="PANTHER" id="PTHR19134:SF540">
    <property type="entry name" value="TYROSINE-PROTEIN PHOSPHATASE 99A"/>
    <property type="match status" value="1"/>
</dbReference>
<reference evidence="2" key="1">
    <citation type="submission" date="2021-06" db="EMBL/GenBank/DDBJ databases">
        <authorList>
            <person name="Hodson N. C."/>
            <person name="Mongue J. A."/>
            <person name="Jaron S. K."/>
        </authorList>
    </citation>
    <scope>NUCLEOTIDE SEQUENCE</scope>
</reference>
<organism evidence="2 3">
    <name type="scientific">Allacma fusca</name>
    <dbReference type="NCBI Taxonomy" id="39272"/>
    <lineage>
        <taxon>Eukaryota</taxon>
        <taxon>Metazoa</taxon>
        <taxon>Ecdysozoa</taxon>
        <taxon>Arthropoda</taxon>
        <taxon>Hexapoda</taxon>
        <taxon>Collembola</taxon>
        <taxon>Symphypleona</taxon>
        <taxon>Sminthuridae</taxon>
        <taxon>Allacma</taxon>
    </lineage>
</organism>
<sequence length="98" mass="11362">KKCDMYWPSEGVETYGVIQVKFVKEDVMATYTIRTFTIRHLKLKKKKQTSLERTIYHYHYTNWPDHGTPSHPLPILSFVKKSSAANPSDAGPIIVHCR</sequence>
<dbReference type="Pfam" id="PF00102">
    <property type="entry name" value="Y_phosphatase"/>
    <property type="match status" value="1"/>
</dbReference>
<name>A0A8J2PFB0_9HEXA</name>
<protein>
    <recommendedName>
        <fullName evidence="1">Tyrosine-protein phosphatase domain-containing protein</fullName>
    </recommendedName>
</protein>
<gene>
    <name evidence="2" type="ORF">AFUS01_LOCUS37298</name>
</gene>
<evidence type="ECO:0000259" key="1">
    <source>
        <dbReference type="PROSITE" id="PS50055"/>
    </source>
</evidence>
<dbReference type="GO" id="GO:0004725">
    <property type="term" value="F:protein tyrosine phosphatase activity"/>
    <property type="evidence" value="ECO:0007669"/>
    <property type="project" value="InterPro"/>
</dbReference>
<feature type="domain" description="Tyrosine-protein phosphatase" evidence="1">
    <location>
        <begin position="1"/>
        <end position="98"/>
    </location>
</feature>
<dbReference type="InterPro" id="IPR000242">
    <property type="entry name" value="PTP_cat"/>
</dbReference>
<comment type="caution">
    <text evidence="2">The sequence shown here is derived from an EMBL/GenBank/DDBJ whole genome shotgun (WGS) entry which is preliminary data.</text>
</comment>
<dbReference type="EMBL" id="CAJVCH010542984">
    <property type="protein sequence ID" value="CAG7827307.1"/>
    <property type="molecule type" value="Genomic_DNA"/>
</dbReference>
<dbReference type="InterPro" id="IPR050348">
    <property type="entry name" value="Protein-Tyr_Phosphatase"/>
</dbReference>
<keyword evidence="3" id="KW-1185">Reference proteome</keyword>
<evidence type="ECO:0000313" key="3">
    <source>
        <dbReference type="Proteomes" id="UP000708208"/>
    </source>
</evidence>
<dbReference type="PANTHER" id="PTHR19134">
    <property type="entry name" value="RECEPTOR-TYPE TYROSINE-PROTEIN PHOSPHATASE"/>
    <property type="match status" value="1"/>
</dbReference>
<evidence type="ECO:0000313" key="2">
    <source>
        <dbReference type="EMBL" id="CAG7827307.1"/>
    </source>
</evidence>